<keyword evidence="2 3" id="KW-0040">ANK repeat</keyword>
<dbReference type="Pfam" id="PF00023">
    <property type="entry name" value="Ank"/>
    <property type="match status" value="1"/>
</dbReference>
<accession>A0A501PQG5</accession>
<dbReference type="PROSITE" id="PS50297">
    <property type="entry name" value="ANK_REP_REGION"/>
    <property type="match status" value="3"/>
</dbReference>
<feature type="repeat" description="ANK" evidence="3">
    <location>
        <begin position="129"/>
        <end position="161"/>
    </location>
</feature>
<dbReference type="PANTHER" id="PTHR24171:SF8">
    <property type="entry name" value="BRCA1-ASSOCIATED RING DOMAIN PROTEIN 1"/>
    <property type="match status" value="1"/>
</dbReference>
<dbReference type="PANTHER" id="PTHR24171">
    <property type="entry name" value="ANKYRIN REPEAT DOMAIN-CONTAINING PROTEIN 39-RELATED"/>
    <property type="match status" value="1"/>
</dbReference>
<protein>
    <submittedName>
        <fullName evidence="4">Ankyrin repeat domain-containing protein</fullName>
    </submittedName>
</protein>
<dbReference type="InterPro" id="IPR036770">
    <property type="entry name" value="Ankyrin_rpt-contain_sf"/>
</dbReference>
<gene>
    <name evidence="4" type="ORF">FIV46_06925</name>
</gene>
<comment type="caution">
    <text evidence="4">The sequence shown here is derived from an EMBL/GenBank/DDBJ whole genome shotgun (WGS) entry which is preliminary data.</text>
</comment>
<feature type="repeat" description="ANK" evidence="3">
    <location>
        <begin position="94"/>
        <end position="126"/>
    </location>
</feature>
<dbReference type="OrthoDB" id="9812708at2"/>
<dbReference type="Gene3D" id="1.25.40.20">
    <property type="entry name" value="Ankyrin repeat-containing domain"/>
    <property type="match status" value="2"/>
</dbReference>
<proteinExistence type="predicted"/>
<organism evidence="4 5">
    <name type="scientific">Emcibacter nanhaiensis</name>
    <dbReference type="NCBI Taxonomy" id="1505037"/>
    <lineage>
        <taxon>Bacteria</taxon>
        <taxon>Pseudomonadati</taxon>
        <taxon>Pseudomonadota</taxon>
        <taxon>Alphaproteobacteria</taxon>
        <taxon>Emcibacterales</taxon>
        <taxon>Emcibacteraceae</taxon>
        <taxon>Emcibacter</taxon>
    </lineage>
</organism>
<dbReference type="GO" id="GO:0004842">
    <property type="term" value="F:ubiquitin-protein transferase activity"/>
    <property type="evidence" value="ECO:0007669"/>
    <property type="project" value="TreeGrafter"/>
</dbReference>
<dbReference type="Pfam" id="PF12796">
    <property type="entry name" value="Ank_2"/>
    <property type="match status" value="1"/>
</dbReference>
<keyword evidence="1" id="KW-0677">Repeat</keyword>
<evidence type="ECO:0000256" key="1">
    <source>
        <dbReference type="ARBA" id="ARBA00022737"/>
    </source>
</evidence>
<dbReference type="Proteomes" id="UP000319148">
    <property type="component" value="Unassembled WGS sequence"/>
</dbReference>
<dbReference type="SUPFAM" id="SSF48403">
    <property type="entry name" value="Ankyrin repeat"/>
    <property type="match status" value="1"/>
</dbReference>
<feature type="repeat" description="ANK" evidence="3">
    <location>
        <begin position="162"/>
        <end position="194"/>
    </location>
</feature>
<dbReference type="GO" id="GO:0085020">
    <property type="term" value="P:protein K6-linked ubiquitination"/>
    <property type="evidence" value="ECO:0007669"/>
    <property type="project" value="TreeGrafter"/>
</dbReference>
<reference evidence="5" key="1">
    <citation type="submission" date="2019-06" db="EMBL/GenBank/DDBJ databases">
        <title>The complete genome of Emcibacter congregatus ZYLT.</title>
        <authorList>
            <person name="Zhao Z."/>
        </authorList>
    </citation>
    <scope>NUCLEOTIDE SEQUENCE [LARGE SCALE GENOMIC DNA]</scope>
    <source>
        <strain evidence="5">MCCC 1A06723</strain>
    </source>
</reference>
<name>A0A501PQG5_9PROT</name>
<dbReference type="PRINTS" id="PR01415">
    <property type="entry name" value="ANKYRIN"/>
</dbReference>
<dbReference type="RefSeq" id="WP_139939796.1">
    <property type="nucleotide sequence ID" value="NZ_JBHSYP010000003.1"/>
</dbReference>
<evidence type="ECO:0000313" key="5">
    <source>
        <dbReference type="Proteomes" id="UP000319148"/>
    </source>
</evidence>
<dbReference type="PROSITE" id="PS50088">
    <property type="entry name" value="ANK_REPEAT"/>
    <property type="match status" value="3"/>
</dbReference>
<dbReference type="SMART" id="SM00248">
    <property type="entry name" value="ANK"/>
    <property type="match status" value="4"/>
</dbReference>
<dbReference type="InterPro" id="IPR002110">
    <property type="entry name" value="Ankyrin_rpt"/>
</dbReference>
<evidence type="ECO:0000256" key="3">
    <source>
        <dbReference type="PROSITE-ProRule" id="PRU00023"/>
    </source>
</evidence>
<dbReference type="AlphaFoldDB" id="A0A501PQG5"/>
<keyword evidence="5" id="KW-1185">Reference proteome</keyword>
<dbReference type="EMBL" id="VFIY01000005">
    <property type="protein sequence ID" value="TPD61931.1"/>
    <property type="molecule type" value="Genomic_DNA"/>
</dbReference>
<evidence type="ECO:0000256" key="2">
    <source>
        <dbReference type="ARBA" id="ARBA00023043"/>
    </source>
</evidence>
<evidence type="ECO:0000313" key="4">
    <source>
        <dbReference type="EMBL" id="TPD61931.1"/>
    </source>
</evidence>
<sequence>MATRDDIFKAIDIADADKLREILASEPSLASARSEDGLSAVLFTLYLQKHDLTDILLEHEPQLDLFDLAALGMNDLLAVILTDQRVDVNMYAGDGFSALHLACFFGQVETVELLIEKGADVNMMAPNDSRLCPLHSAVAGGQQAIAKLLLAAGADPNTIQAGGYTALMSAAHQGYKDLVSLLLEKGADPSLVAEDGRRALDFASGQPEIEALLTRH</sequence>